<feature type="compositionally biased region" description="Low complexity" evidence="1">
    <location>
        <begin position="143"/>
        <end position="156"/>
    </location>
</feature>
<keyword evidence="4" id="KW-1185">Reference proteome</keyword>
<comment type="caution">
    <text evidence="3">The sequence shown here is derived from an EMBL/GenBank/DDBJ whole genome shotgun (WGS) entry which is preliminary data.</text>
</comment>
<protein>
    <submittedName>
        <fullName evidence="3">Uncharacterized protein</fullName>
    </submittedName>
</protein>
<dbReference type="GeneID" id="25259617"/>
<feature type="region of interest" description="Disordered" evidence="1">
    <location>
        <begin position="137"/>
        <end position="156"/>
    </location>
</feature>
<feature type="signal peptide" evidence="2">
    <location>
        <begin position="1"/>
        <end position="19"/>
    </location>
</feature>
<evidence type="ECO:0000313" key="4">
    <source>
        <dbReference type="Proteomes" id="UP000029725"/>
    </source>
</evidence>
<dbReference type="RefSeq" id="XP_013237928.1">
    <property type="nucleotide sequence ID" value="XM_013382474.1"/>
</dbReference>
<feature type="chain" id="PRO_5001942055" evidence="2">
    <location>
        <begin position="20"/>
        <end position="228"/>
    </location>
</feature>
<evidence type="ECO:0000256" key="1">
    <source>
        <dbReference type="SAM" id="MobiDB-lite"/>
    </source>
</evidence>
<proteinExistence type="predicted"/>
<gene>
    <name evidence="3" type="ORF">DI09_33p180</name>
</gene>
<dbReference type="AlphaFoldDB" id="A0A098VUX2"/>
<dbReference type="Proteomes" id="UP000029725">
    <property type="component" value="Unassembled WGS sequence"/>
</dbReference>
<dbReference type="HOGENOM" id="CLU_1215042_0_0_1"/>
<dbReference type="PROSITE" id="PS51257">
    <property type="entry name" value="PROKAR_LIPOPROTEIN"/>
    <property type="match status" value="1"/>
</dbReference>
<accession>A0A098VUX2</accession>
<keyword evidence="2" id="KW-0732">Signal</keyword>
<evidence type="ECO:0000313" key="3">
    <source>
        <dbReference type="EMBL" id="KGG51501.1"/>
    </source>
</evidence>
<dbReference type="EMBL" id="JMKJ01000266">
    <property type="protein sequence ID" value="KGG51501.1"/>
    <property type="molecule type" value="Genomic_DNA"/>
</dbReference>
<evidence type="ECO:0000256" key="2">
    <source>
        <dbReference type="SAM" id="SignalP"/>
    </source>
</evidence>
<reference evidence="3 4" key="1">
    <citation type="submission" date="2014-04" db="EMBL/GenBank/DDBJ databases">
        <title>A new species of microsporidia sheds light on the evolution of extreme parasitism.</title>
        <authorList>
            <person name="Haag K.L."/>
            <person name="James T.Y."/>
            <person name="Larsson R."/>
            <person name="Schaer T.M."/>
            <person name="Refardt D."/>
            <person name="Pombert J.-F."/>
            <person name="Ebert D."/>
        </authorList>
    </citation>
    <scope>NUCLEOTIDE SEQUENCE [LARGE SCALE GENOMIC DNA]</scope>
    <source>
        <strain evidence="3 4">UGP3</strain>
        <tissue evidence="3">Spores</tissue>
    </source>
</reference>
<sequence length="228" mass="24645">MRKGSLAIILLTLYSCAFAKLDKSVYMDAEEYAFPEFKELPREEFKAQPEYFGCRLPKSELQTTLRQPSICGNVGCLPAPKKICPASPLLPPACVNKTTTTTNPPLLVCLLPSQPLPPKPSICTMTSIFTGPCSPNATKSNNTTPEKAITPTSTTTTADQKGIIPLVKALFLPKPTTTNITTSSTSSVIADEKKNSMAFKCPTSIYAEPASIPPAVYEILSRIAKERT</sequence>
<organism evidence="3 4">
    <name type="scientific">Mitosporidium daphniae</name>
    <dbReference type="NCBI Taxonomy" id="1485682"/>
    <lineage>
        <taxon>Eukaryota</taxon>
        <taxon>Fungi</taxon>
        <taxon>Fungi incertae sedis</taxon>
        <taxon>Microsporidia</taxon>
        <taxon>Mitosporidium</taxon>
    </lineage>
</organism>
<name>A0A098VUX2_9MICR</name>
<dbReference type="VEuPathDB" id="MicrosporidiaDB:DI09_33p180"/>